<dbReference type="AlphaFoldDB" id="A0A4U0SWU7"/>
<dbReference type="Proteomes" id="UP000305778">
    <property type="component" value="Unassembled WGS sequence"/>
</dbReference>
<organism evidence="1 2">
    <name type="scientific">Actinacidiphila oryziradicis</name>
    <dbReference type="NCBI Taxonomy" id="2571141"/>
    <lineage>
        <taxon>Bacteria</taxon>
        <taxon>Bacillati</taxon>
        <taxon>Actinomycetota</taxon>
        <taxon>Actinomycetes</taxon>
        <taxon>Kitasatosporales</taxon>
        <taxon>Streptomycetaceae</taxon>
        <taxon>Actinacidiphila</taxon>
    </lineage>
</organism>
<dbReference type="RefSeq" id="WP_136722589.1">
    <property type="nucleotide sequence ID" value="NZ_JAOPYF010000244.1"/>
</dbReference>
<evidence type="ECO:0000313" key="2">
    <source>
        <dbReference type="Proteomes" id="UP000305778"/>
    </source>
</evidence>
<comment type="caution">
    <text evidence="1">The sequence shown here is derived from an EMBL/GenBank/DDBJ whole genome shotgun (WGS) entry which is preliminary data.</text>
</comment>
<dbReference type="InterPro" id="IPR047719">
    <property type="entry name" value="SCO5918-like"/>
</dbReference>
<evidence type="ECO:0000313" key="1">
    <source>
        <dbReference type="EMBL" id="TKA12557.1"/>
    </source>
</evidence>
<gene>
    <name evidence="1" type="ORF">FCI23_06945</name>
</gene>
<name>A0A4U0SWU7_9ACTN</name>
<sequence length="85" mass="9547">MRVTIARRHFYFHPIEVEQAMEGVVPEPITGQSVRIGRRDYPIMQVGAVITRQDRRDFSVGEVTRAMQALGFTCRAAPSESKGAL</sequence>
<protein>
    <submittedName>
        <fullName evidence="1">Uncharacterized protein</fullName>
    </submittedName>
</protein>
<dbReference type="EMBL" id="SUMC01000004">
    <property type="protein sequence ID" value="TKA12557.1"/>
    <property type="molecule type" value="Genomic_DNA"/>
</dbReference>
<reference evidence="1 2" key="1">
    <citation type="submission" date="2019-04" db="EMBL/GenBank/DDBJ databases">
        <title>Streptomyces oryziradicis sp. nov., a novel actinomycete isolated from rhizosphere soil of rice (Oryza sativa L.).</title>
        <authorList>
            <person name="Li C."/>
        </authorList>
    </citation>
    <scope>NUCLEOTIDE SEQUENCE [LARGE SCALE GENOMIC DNA]</scope>
    <source>
        <strain evidence="1 2">NEAU-C40</strain>
    </source>
</reference>
<dbReference type="OrthoDB" id="6397886at2"/>
<accession>A0A4U0SWU7</accession>
<proteinExistence type="predicted"/>
<dbReference type="NCBIfam" id="NF038312">
    <property type="entry name" value="SCO5918_fam"/>
    <property type="match status" value="1"/>
</dbReference>
<keyword evidence="2" id="KW-1185">Reference proteome</keyword>